<sequence length="282" mass="30645">MTAFLLPFEVSKVPPLFALRVQAFHRGPKNQSDGYTPYLPCLTDNPCQERRTCCRAHCAIRAPSVCCCATASGARQGSRPFSPGFVDDLLTVGVPCGGIASYSARGIGHFPTANKGSRHARHRRLPPPMVRAPGVGIGCGGPSKMLAVCVGYVHPFHTAYLPDTKQPYVPTYDVGQRPSREDKVQPLSSQTGNTTDGRSRCAIDGLHYAAFFHSVQRSRFVAVPTLPSHGVLVLSNHLVRGSTVIRSDFSFVLYYRRGQDVAVLQGCDVRPLLPQRGTTKII</sequence>
<organism evidence="2 3">
    <name type="scientific">Podospora australis</name>
    <dbReference type="NCBI Taxonomy" id="1536484"/>
    <lineage>
        <taxon>Eukaryota</taxon>
        <taxon>Fungi</taxon>
        <taxon>Dikarya</taxon>
        <taxon>Ascomycota</taxon>
        <taxon>Pezizomycotina</taxon>
        <taxon>Sordariomycetes</taxon>
        <taxon>Sordariomycetidae</taxon>
        <taxon>Sordariales</taxon>
        <taxon>Podosporaceae</taxon>
        <taxon>Podospora</taxon>
    </lineage>
</organism>
<name>A0AAN7AE20_9PEZI</name>
<comment type="caution">
    <text evidence="2">The sequence shown here is derived from an EMBL/GenBank/DDBJ whole genome shotgun (WGS) entry which is preliminary data.</text>
</comment>
<reference evidence="2" key="1">
    <citation type="journal article" date="2023" name="Mol. Phylogenet. Evol.">
        <title>Genome-scale phylogeny and comparative genomics of the fungal order Sordariales.</title>
        <authorList>
            <person name="Hensen N."/>
            <person name="Bonometti L."/>
            <person name="Westerberg I."/>
            <person name="Brannstrom I.O."/>
            <person name="Guillou S."/>
            <person name="Cros-Aarteil S."/>
            <person name="Calhoun S."/>
            <person name="Haridas S."/>
            <person name="Kuo A."/>
            <person name="Mondo S."/>
            <person name="Pangilinan J."/>
            <person name="Riley R."/>
            <person name="LaButti K."/>
            <person name="Andreopoulos B."/>
            <person name="Lipzen A."/>
            <person name="Chen C."/>
            <person name="Yan M."/>
            <person name="Daum C."/>
            <person name="Ng V."/>
            <person name="Clum A."/>
            <person name="Steindorff A."/>
            <person name="Ohm R.A."/>
            <person name="Martin F."/>
            <person name="Silar P."/>
            <person name="Natvig D.O."/>
            <person name="Lalanne C."/>
            <person name="Gautier V."/>
            <person name="Ament-Velasquez S.L."/>
            <person name="Kruys A."/>
            <person name="Hutchinson M.I."/>
            <person name="Powell A.J."/>
            <person name="Barry K."/>
            <person name="Miller A.N."/>
            <person name="Grigoriev I.V."/>
            <person name="Debuchy R."/>
            <person name="Gladieux P."/>
            <person name="Hiltunen Thoren M."/>
            <person name="Johannesson H."/>
        </authorList>
    </citation>
    <scope>NUCLEOTIDE SEQUENCE</scope>
    <source>
        <strain evidence="2">PSN309</strain>
    </source>
</reference>
<reference evidence="2" key="2">
    <citation type="submission" date="2023-05" db="EMBL/GenBank/DDBJ databases">
        <authorList>
            <consortium name="Lawrence Berkeley National Laboratory"/>
            <person name="Steindorff A."/>
            <person name="Hensen N."/>
            <person name="Bonometti L."/>
            <person name="Westerberg I."/>
            <person name="Brannstrom I.O."/>
            <person name="Guillou S."/>
            <person name="Cros-Aarteil S."/>
            <person name="Calhoun S."/>
            <person name="Haridas S."/>
            <person name="Kuo A."/>
            <person name="Mondo S."/>
            <person name="Pangilinan J."/>
            <person name="Riley R."/>
            <person name="Labutti K."/>
            <person name="Andreopoulos B."/>
            <person name="Lipzen A."/>
            <person name="Chen C."/>
            <person name="Yanf M."/>
            <person name="Daum C."/>
            <person name="Ng V."/>
            <person name="Clum A."/>
            <person name="Ohm R."/>
            <person name="Martin F."/>
            <person name="Silar P."/>
            <person name="Natvig D."/>
            <person name="Lalanne C."/>
            <person name="Gautier V."/>
            <person name="Ament-Velasquez S.L."/>
            <person name="Kruys A."/>
            <person name="Hutchinson M.I."/>
            <person name="Powell A.J."/>
            <person name="Barry K."/>
            <person name="Miller A.N."/>
            <person name="Grigoriev I.V."/>
            <person name="Debuchy R."/>
            <person name="Gladieux P."/>
            <person name="Thoren M.H."/>
            <person name="Johannesson H."/>
        </authorList>
    </citation>
    <scope>NUCLEOTIDE SEQUENCE</scope>
    <source>
        <strain evidence="2">PSN309</strain>
    </source>
</reference>
<keyword evidence="3" id="KW-1185">Reference proteome</keyword>
<feature type="compositionally biased region" description="Polar residues" evidence="1">
    <location>
        <begin position="186"/>
        <end position="196"/>
    </location>
</feature>
<gene>
    <name evidence="2" type="ORF">QBC35DRAFT_85668</name>
</gene>
<proteinExistence type="predicted"/>
<dbReference type="Proteomes" id="UP001302126">
    <property type="component" value="Unassembled WGS sequence"/>
</dbReference>
<evidence type="ECO:0000313" key="3">
    <source>
        <dbReference type="Proteomes" id="UP001302126"/>
    </source>
</evidence>
<evidence type="ECO:0000256" key="1">
    <source>
        <dbReference type="SAM" id="MobiDB-lite"/>
    </source>
</evidence>
<evidence type="ECO:0000313" key="2">
    <source>
        <dbReference type="EMBL" id="KAK4183773.1"/>
    </source>
</evidence>
<feature type="region of interest" description="Disordered" evidence="1">
    <location>
        <begin position="170"/>
        <end position="198"/>
    </location>
</feature>
<dbReference type="EMBL" id="MU864525">
    <property type="protein sequence ID" value="KAK4183773.1"/>
    <property type="molecule type" value="Genomic_DNA"/>
</dbReference>
<accession>A0AAN7AE20</accession>
<dbReference type="AlphaFoldDB" id="A0AAN7AE20"/>
<protein>
    <submittedName>
        <fullName evidence="2">Uncharacterized protein</fullName>
    </submittedName>
</protein>